<dbReference type="PANTHER" id="PTHR43384">
    <property type="entry name" value="SEPTUM SITE-DETERMINING PROTEIN MIND HOMOLOG, CHLOROPLASTIC-RELATED"/>
    <property type="match status" value="1"/>
</dbReference>
<keyword evidence="2" id="KW-0067">ATP-binding</keyword>
<dbReference type="RefSeq" id="WP_320499107.1">
    <property type="nucleotide sequence ID" value="NZ_JAXCLX010000001.1"/>
</dbReference>
<dbReference type="EMBL" id="JAXCLX010000001">
    <property type="protein sequence ID" value="MDY0870769.1"/>
    <property type="molecule type" value="Genomic_DNA"/>
</dbReference>
<accession>A0ABU5DV08</accession>
<gene>
    <name evidence="4" type="ORF">SMD31_02505</name>
</gene>
<comment type="caution">
    <text evidence="4">The sequence shown here is derived from an EMBL/GenBank/DDBJ whole genome shotgun (WGS) entry which is preliminary data.</text>
</comment>
<name>A0ABU5DV08_9PROT</name>
<dbReference type="InterPro" id="IPR027417">
    <property type="entry name" value="P-loop_NTPase"/>
</dbReference>
<keyword evidence="5" id="KW-1185">Reference proteome</keyword>
<sequence>MIHRFSIEAFPQSKETEAALAALMSEREFAKSKVTIHFGGMARAAKHYVDNPSPQFIIVEENGSSDDIHKGLEALADVVEPGRKVIVIGTVNDVQAYRRLVNEGVSEYLVGPVSTADIAAAIFGCIKDANAAPKGRVISFIGSRGGVGNSTLAANMAWTLAAMNDEDVIGIDFDFNFGTMALALNVDPKQPVVEALTEAERIDPVLVERFMTEHGPHLSVLSTAGSLKELSEPSSEAVERLIDICRSMSQYVILDLPRHWSGWLSSVLLLSDEIVVTANPDLANLRDAKLLFDWLKGRRGSAASRLVLNKADIAKRNQLSAKDFQDTLGVAPSLTIGFDPTLFSQLANNGQALGEGAKSHRLNEQFRQFAQQIGGKKGSIARQASPKLLGWLKRPAKTK</sequence>
<evidence type="ECO:0000259" key="3">
    <source>
        <dbReference type="Pfam" id="PF13614"/>
    </source>
</evidence>
<dbReference type="InterPro" id="IPR025669">
    <property type="entry name" value="AAA_dom"/>
</dbReference>
<dbReference type="SUPFAM" id="SSF52540">
    <property type="entry name" value="P-loop containing nucleoside triphosphate hydrolases"/>
    <property type="match status" value="1"/>
</dbReference>
<dbReference type="Pfam" id="PF13614">
    <property type="entry name" value="AAA_31"/>
    <property type="match status" value="1"/>
</dbReference>
<dbReference type="Gene3D" id="3.40.50.2300">
    <property type="match status" value="1"/>
</dbReference>
<dbReference type="InterPro" id="IPR050625">
    <property type="entry name" value="ParA/MinD_ATPase"/>
</dbReference>
<reference evidence="4 5" key="1">
    <citation type="journal article" date="2013" name="Antonie Van Leeuwenhoek">
        <title>Dongia rigui sp. nov., isolated from freshwater of a large wetland in Korea.</title>
        <authorList>
            <person name="Baik K.S."/>
            <person name="Hwang Y.M."/>
            <person name="Choi J.S."/>
            <person name="Kwon J."/>
            <person name="Seong C.N."/>
        </authorList>
    </citation>
    <scope>NUCLEOTIDE SEQUENCE [LARGE SCALE GENOMIC DNA]</scope>
    <source>
        <strain evidence="4 5">04SU4-P</strain>
    </source>
</reference>
<dbReference type="Gene3D" id="3.40.50.300">
    <property type="entry name" value="P-loop containing nucleotide triphosphate hydrolases"/>
    <property type="match status" value="1"/>
</dbReference>
<organism evidence="4 5">
    <name type="scientific">Dongia rigui</name>
    <dbReference type="NCBI Taxonomy" id="940149"/>
    <lineage>
        <taxon>Bacteria</taxon>
        <taxon>Pseudomonadati</taxon>
        <taxon>Pseudomonadota</taxon>
        <taxon>Alphaproteobacteria</taxon>
        <taxon>Rhodospirillales</taxon>
        <taxon>Dongiaceae</taxon>
        <taxon>Dongia</taxon>
    </lineage>
</organism>
<evidence type="ECO:0000313" key="5">
    <source>
        <dbReference type="Proteomes" id="UP001271769"/>
    </source>
</evidence>
<evidence type="ECO:0000256" key="1">
    <source>
        <dbReference type="ARBA" id="ARBA00022741"/>
    </source>
</evidence>
<evidence type="ECO:0000256" key="2">
    <source>
        <dbReference type="ARBA" id="ARBA00022840"/>
    </source>
</evidence>
<protein>
    <submittedName>
        <fullName evidence="4">AAA family ATPase</fullName>
    </submittedName>
</protein>
<dbReference type="Proteomes" id="UP001271769">
    <property type="component" value="Unassembled WGS sequence"/>
</dbReference>
<dbReference type="PANTHER" id="PTHR43384:SF6">
    <property type="entry name" value="SEPTUM SITE-DETERMINING PROTEIN MIND HOMOLOG, CHLOROPLASTIC"/>
    <property type="match status" value="1"/>
</dbReference>
<proteinExistence type="predicted"/>
<keyword evidence="1" id="KW-0547">Nucleotide-binding</keyword>
<feature type="domain" description="AAA" evidence="3">
    <location>
        <begin position="136"/>
        <end position="284"/>
    </location>
</feature>
<evidence type="ECO:0000313" key="4">
    <source>
        <dbReference type="EMBL" id="MDY0870769.1"/>
    </source>
</evidence>